<proteinExistence type="predicted"/>
<protein>
    <submittedName>
        <fullName evidence="4">SICAvar type I</fullName>
    </submittedName>
</protein>
<dbReference type="VEuPathDB" id="PlasmoDB:PKNOH_S110070500"/>
<feature type="domain" description="Schizont-infected cell agglutination extracellular beta" evidence="2">
    <location>
        <begin position="440"/>
        <end position="606"/>
    </location>
</feature>
<feature type="domain" description="Schizont-infected cell agglutination extracellular beta" evidence="2">
    <location>
        <begin position="1123"/>
        <end position="1304"/>
    </location>
</feature>
<organism evidence="4 5">
    <name type="scientific">Plasmodium knowlesi</name>
    <dbReference type="NCBI Taxonomy" id="5850"/>
    <lineage>
        <taxon>Eukaryota</taxon>
        <taxon>Sar</taxon>
        <taxon>Alveolata</taxon>
        <taxon>Apicomplexa</taxon>
        <taxon>Aconoidasida</taxon>
        <taxon>Haemosporida</taxon>
        <taxon>Plasmodiidae</taxon>
        <taxon>Plasmodium</taxon>
        <taxon>Plasmodium (Plasmodium)</taxon>
    </lineage>
</organism>
<dbReference type="VEuPathDB" id="PlasmoDB:PKNH_1200100"/>
<evidence type="ECO:0000256" key="1">
    <source>
        <dbReference type="SAM" id="MobiDB-lite"/>
    </source>
</evidence>
<dbReference type="VEuPathDB" id="PlasmoDB:PKA1H_130005000"/>
<dbReference type="InterPro" id="IPR024288">
    <property type="entry name" value="SICA_C"/>
</dbReference>
<feature type="compositionally biased region" description="Polar residues" evidence="1">
    <location>
        <begin position="702"/>
        <end position="717"/>
    </location>
</feature>
<feature type="domain" description="Schizont-infected cell agglutination extracellular beta" evidence="2">
    <location>
        <begin position="1341"/>
        <end position="1526"/>
    </location>
</feature>
<dbReference type="Pfam" id="PF12878">
    <property type="entry name" value="SICA_beta"/>
    <property type="match status" value="7"/>
</dbReference>
<name>A0A1Y3DN66_PLAKN</name>
<evidence type="ECO:0000259" key="3">
    <source>
        <dbReference type="Pfam" id="PF12879"/>
    </source>
</evidence>
<feature type="domain" description="Schizont-infected cell agglutination extracellular beta" evidence="2">
    <location>
        <begin position="847"/>
        <end position="1031"/>
    </location>
</feature>
<reference evidence="4 5" key="1">
    <citation type="submission" date="2017-05" db="EMBL/GenBank/DDBJ databases">
        <title>PacBio assembly of a Plasmodium knowlesi genome sequence with Hi-C correction and manual annotation of the SICAvar gene family.</title>
        <authorList>
            <person name="Lapp S.A."/>
            <person name="Geraldo J.A."/>
            <person name="Chien J.-T."/>
            <person name="Ay F."/>
            <person name="Pakala S.B."/>
            <person name="Batugedara G."/>
            <person name="Humphrey J.C."/>
            <person name="Debarry J.D."/>
            <person name="Le Roch K.G."/>
            <person name="Galinski M.R."/>
            <person name="Kissinger J.C."/>
        </authorList>
    </citation>
    <scope>NUCLEOTIDE SEQUENCE [LARGE SCALE GENOMIC DNA]</scope>
    <source>
        <strain evidence="5">Malayan Strain Pk1 (A+)</strain>
    </source>
</reference>
<feature type="domain" description="Schizont-infected cell agglutination extracellular beta" evidence="2">
    <location>
        <begin position="16"/>
        <end position="187"/>
    </location>
</feature>
<accession>A0A1Y3DN66</accession>
<dbReference type="InterPro" id="IPR024285">
    <property type="entry name" value="SICA_extracell_b"/>
</dbReference>
<feature type="region of interest" description="Disordered" evidence="1">
    <location>
        <begin position="698"/>
        <end position="722"/>
    </location>
</feature>
<evidence type="ECO:0000313" key="4">
    <source>
        <dbReference type="EMBL" id="OTN65619.1"/>
    </source>
</evidence>
<dbReference type="Pfam" id="PF12879">
    <property type="entry name" value="SICA_C"/>
    <property type="match status" value="1"/>
</dbReference>
<dbReference type="EMBL" id="NETL01000025">
    <property type="protein sequence ID" value="OTN65619.1"/>
    <property type="molecule type" value="Genomic_DNA"/>
</dbReference>
<evidence type="ECO:0000313" key="5">
    <source>
        <dbReference type="Proteomes" id="UP000195012"/>
    </source>
</evidence>
<evidence type="ECO:0000259" key="2">
    <source>
        <dbReference type="Pfam" id="PF12878"/>
    </source>
</evidence>
<dbReference type="Proteomes" id="UP000195012">
    <property type="component" value="Unassembled WGS sequence"/>
</dbReference>
<feature type="domain" description="Schizont-infected cell agglutination extracellular beta" evidence="2">
    <location>
        <begin position="226"/>
        <end position="390"/>
    </location>
</feature>
<feature type="domain" description="Schizont-infected cell agglutination C-terminal" evidence="3">
    <location>
        <begin position="1587"/>
        <end position="1724"/>
    </location>
</feature>
<feature type="domain" description="Schizont-infected cell agglutination extracellular beta" evidence="2">
    <location>
        <begin position="651"/>
        <end position="810"/>
    </location>
</feature>
<comment type="caution">
    <text evidence="4">The sequence shown here is derived from an EMBL/GenBank/DDBJ whole genome shotgun (WGS) entry which is preliminary data.</text>
</comment>
<feature type="non-terminal residue" evidence="4">
    <location>
        <position position="1"/>
    </location>
</feature>
<gene>
    <name evidence="4" type="ORF">PKNOH_S110070500</name>
</gene>
<dbReference type="VEuPathDB" id="PlasmoDB:PKNH_0005500"/>
<sequence length="1725" mass="192479">QVCIKEAQDDSNGNALCNRLGCIENYLKALDGQNASTATDNFWTENDGAVATLWKELSEEMEKNGTQDQTECEGLQNPSAVAACKYLHAGLKQLYTASSSTTTSSAPAGADVLKNNPSFRQTMGCFLLHAYAKHMKEKATCLIDDGIQKAFTLGEELSKSGGKGSNCTNGQCIPCKWEEEKFGECQIKTKDNGDQENVEKKLKGIIEEDKDDHIKTMAKKINEVTQLCDQVKCVTKRWMSHNGNTNNWGKVWEQVPEQLKALAEATKEEKRKEVETMKFCSGLNEKGGKDACILIAAGLKNLYDIKEDKANGNDPVTASFQRTMQCVLLNAIADKLESNDFPCKDEKKVKDGINKAFGESEKIMEKGNGCQNNDKCFKCPRFTISDDCKIKTNDSKERPLKNEIDLRLKEDNLANNSSLSKSSLIKTICKPCTGDENKDFCKQFECVAQKWKKNRGKPNYDDLIVDSPWLLTGPLGGMNNGTKGPAAVNEYCKDNNGKEWGTDAHGTANRIACELVAGGLQYISKIQQSYSTKDDNNPYDNQEFKQFVSCLLLKGVVQKMKNESIICNIDEGIKAAFLKADKIKDDHCQNGRPCIVCKWTDEDYDKLGSCTVDRANVNVKEKLEKLITMDKKTEVNKTLESITKAGGNSGTLCQRLQCLSSKVEALKLQGQSNTSASTFWTEDGDVGKLWKELAKEMKDKGTQNQQECSTVDSNRQPTDPEKRACNHLTAGFNKLKEIPSNATSSYPILKDNPLLRQTVGCFLLKEYAKKMQGQSTCVITSGLKKAFDTASNGSDGIQCKWEDNYDDCNITSTGNTQTPVTNKLEHVQDKIKTAAEDNLKKINHMDKLCDYIKCAAPNWFKSKLSPTTTGVGSSGTPATPTKTWCDFWENEGVKPKLKTMFEKISSEGTGGTIYCKYFGDGNERSVERKACNHIIAGLKHINSITGGNNGDSQKEAKQLFERTVACIALNMYADEIVKRSKDKCPIDESKIQSMFDFWNRTNKPPSSPPCNGANTNDCFKCTRHADFSSCNLLVDKELIGTPKSGPSTTCNDNDNNTNKNVSKKIDDLLKGESKMEETLNKINEMDTFCSELQCAARKWNFTENNKGTAPSWETLSTINEMNTFCSKMQCAVKQYYAKVKNPNANSSKVTWDEITKVVDDELTKLIGHITDDKKWEDVAEHCKNVGSSSDDTDGEKRAKQKACKLFALGLKHISKITDDTNNDSVPLRKTMMCAALNLYADQLINNATDQCPLDNEKLDQAIQHAFSKSKDIMGNGSPSCPSGTKDPNSCFVCKRENAFANCQIGSNATDKVGGKMTDLLKQNNDDTKMNKTLSEINKIETFCTQVQCAIKQELRRRSKLSNGESPSWSDIDKDAKDELTKLIEDMMQPSKQKDVDKYCKDKENEWYKLGHKQSKTNKAACLLFASGLKHIYGRANGQKKDRFKGPSFEQTMGCLFLKEYSKQLQTMANEKKKGHSWVHPLCDIDKGIKHAFDKSKNIMEETSPCNNGNNSCFECTQKEDYYKCKIGDDDIGSKSNELFKDEAKQTHLQQTLENTVCPILLTDLLTPFLPLAPVSIGLSAMAYYLWKYFGPLGKGGPRFRRSPGEIPGPSVQEQVLDHVEEAGPHEYQLVKERKRRSSPTRTKRSGRTIIEIHFEVLDECQKGDTQSNQKDFLELLVQEFMGSEFMEEEQVPKEEVLMEGVPMESIPLEQVPMERVPSLGSGFMV</sequence>